<dbReference type="RefSeq" id="WP_154470717.1">
    <property type="nucleotide sequence ID" value="NZ_VUMD01000001.1"/>
</dbReference>
<comment type="caution">
    <text evidence="5">The sequence shown here is derived from an EMBL/GenBank/DDBJ whole genome shotgun (WGS) entry which is preliminary data.</text>
</comment>
<evidence type="ECO:0000256" key="1">
    <source>
        <dbReference type="SAM" id="Coils"/>
    </source>
</evidence>
<keyword evidence="3" id="KW-0812">Transmembrane</keyword>
<dbReference type="Proteomes" id="UP000429958">
    <property type="component" value="Unassembled WGS sequence"/>
</dbReference>
<evidence type="ECO:0000313" key="6">
    <source>
        <dbReference type="Proteomes" id="UP000429958"/>
    </source>
</evidence>
<sequence>MTDKRVWIVIGCILVIGSGVTFYTNSYVRSQVSGGQMISRAGSDWWNPGAGGQSGDISIREGAATTSEKDSPISEAAPSAENDMLSDTSAGIGGRTPGSLPAGEALEPNGRMAEEAAGPSEQGPAVAETAVMAEDGLLADEAAAVAEDGAAAAPVPISPLTGVRPRDEKTALVTDYRQRLKDLDNQIQKMRKEDRTDSSSNVYSIKTSAQTELKLWEGELNSIYNALLEMLSREDAAALAAEQQEWLKKRDLKAAECTSKTDSSVEGLGYAATLVSLTRERAYELAGKYEEANGIVVEREEEETSAEP</sequence>
<dbReference type="Pfam" id="PF07007">
    <property type="entry name" value="LprI"/>
    <property type="match status" value="1"/>
</dbReference>
<keyword evidence="6" id="KW-1185">Reference proteome</keyword>
<feature type="region of interest" description="Disordered" evidence="2">
    <location>
        <begin position="63"/>
        <end position="106"/>
    </location>
</feature>
<keyword evidence="1" id="KW-0175">Coiled coil</keyword>
<evidence type="ECO:0000256" key="3">
    <source>
        <dbReference type="SAM" id="Phobius"/>
    </source>
</evidence>
<dbReference type="PANTHER" id="PTHR39176">
    <property type="entry name" value="PERIPLASMIC PROTEIN-RELATED"/>
    <property type="match status" value="1"/>
</dbReference>
<evidence type="ECO:0000313" key="5">
    <source>
        <dbReference type="EMBL" id="MSS35315.1"/>
    </source>
</evidence>
<feature type="domain" description="Lysozyme inhibitor LprI-like N-terminal" evidence="4">
    <location>
        <begin position="198"/>
        <end position="285"/>
    </location>
</feature>
<dbReference type="PANTHER" id="PTHR39176:SF1">
    <property type="entry name" value="PERIPLASMIC PROTEIN"/>
    <property type="match status" value="1"/>
</dbReference>
<evidence type="ECO:0000256" key="2">
    <source>
        <dbReference type="SAM" id="MobiDB-lite"/>
    </source>
</evidence>
<dbReference type="EMBL" id="VUMD01000001">
    <property type="protein sequence ID" value="MSS35315.1"/>
    <property type="molecule type" value="Genomic_DNA"/>
</dbReference>
<name>A0A7X2NIG5_9CLOT</name>
<protein>
    <submittedName>
        <fullName evidence="5">DUF1311 domain-containing protein</fullName>
    </submittedName>
</protein>
<keyword evidence="3" id="KW-1133">Transmembrane helix</keyword>
<accession>A0A7X2NIG5</accession>
<gene>
    <name evidence="5" type="ORF">FYJ39_01625</name>
</gene>
<organism evidence="5 6">
    <name type="scientific">Clostridium porci</name>
    <dbReference type="NCBI Taxonomy" id="2605778"/>
    <lineage>
        <taxon>Bacteria</taxon>
        <taxon>Bacillati</taxon>
        <taxon>Bacillota</taxon>
        <taxon>Clostridia</taxon>
        <taxon>Eubacteriales</taxon>
        <taxon>Clostridiaceae</taxon>
        <taxon>Clostridium</taxon>
    </lineage>
</organism>
<feature type="coiled-coil region" evidence="1">
    <location>
        <begin position="166"/>
        <end position="193"/>
    </location>
</feature>
<proteinExistence type="predicted"/>
<feature type="transmembrane region" description="Helical" evidence="3">
    <location>
        <begin position="6"/>
        <end position="28"/>
    </location>
</feature>
<dbReference type="InterPro" id="IPR009739">
    <property type="entry name" value="LprI-like_N"/>
</dbReference>
<dbReference type="Gene3D" id="1.20.1270.180">
    <property type="match status" value="1"/>
</dbReference>
<keyword evidence="3" id="KW-0472">Membrane</keyword>
<evidence type="ECO:0000259" key="4">
    <source>
        <dbReference type="Pfam" id="PF07007"/>
    </source>
</evidence>
<dbReference type="AlphaFoldDB" id="A0A7X2NIG5"/>
<reference evidence="5 6" key="1">
    <citation type="submission" date="2019-08" db="EMBL/GenBank/DDBJ databases">
        <title>In-depth cultivation of the pig gut microbiome towards novel bacterial diversity and tailored functional studies.</title>
        <authorList>
            <person name="Wylensek D."/>
            <person name="Hitch T.C.A."/>
            <person name="Clavel T."/>
        </authorList>
    </citation>
    <scope>NUCLEOTIDE SEQUENCE [LARGE SCALE GENOMIC DNA]</scope>
    <source>
        <strain evidence="5 6">WCA-389-WT-23D1</strain>
    </source>
</reference>